<dbReference type="PROSITE" id="PS50853">
    <property type="entry name" value="FN3"/>
    <property type="match status" value="1"/>
</dbReference>
<dbReference type="AlphaFoldDB" id="A0A495SN88"/>
<comment type="caution">
    <text evidence="4">The sequence shown here is derived from an EMBL/GenBank/DDBJ whole genome shotgun (WGS) entry which is preliminary data.</text>
</comment>
<dbReference type="CDD" id="cd00063">
    <property type="entry name" value="FN3"/>
    <property type="match status" value="1"/>
</dbReference>
<dbReference type="InterPro" id="IPR050991">
    <property type="entry name" value="ECM_Regulatory_Proteins"/>
</dbReference>
<accession>A0A495SN88</accession>
<gene>
    <name evidence="4" type="ORF">BCF58_0759</name>
</gene>
<reference evidence="4 5" key="1">
    <citation type="submission" date="2018-10" db="EMBL/GenBank/DDBJ databases">
        <title>Genomic Encyclopedia of Archaeal and Bacterial Type Strains, Phase II (KMG-II): from individual species to whole genera.</title>
        <authorList>
            <person name="Goeker M."/>
        </authorList>
    </citation>
    <scope>NUCLEOTIDE SEQUENCE [LARGE SCALE GENOMIC DNA]</scope>
    <source>
        <strain evidence="4 5">DSM 14219</strain>
    </source>
</reference>
<keyword evidence="1" id="KW-0732">Signal</keyword>
<evidence type="ECO:0000313" key="5">
    <source>
        <dbReference type="Proteomes" id="UP000272428"/>
    </source>
</evidence>
<evidence type="ECO:0000259" key="3">
    <source>
        <dbReference type="PROSITE" id="PS50853"/>
    </source>
</evidence>
<name>A0A495SN88_9FLAO</name>
<keyword evidence="2" id="KW-0677">Repeat</keyword>
<dbReference type="InterPro" id="IPR045474">
    <property type="entry name" value="GEVED"/>
</dbReference>
<feature type="domain" description="Fibronectin type-III" evidence="3">
    <location>
        <begin position="30"/>
        <end position="114"/>
    </location>
</feature>
<dbReference type="InterPro" id="IPR003961">
    <property type="entry name" value="FN3_dom"/>
</dbReference>
<dbReference type="NCBIfam" id="TIGR04183">
    <property type="entry name" value="Por_Secre_tail"/>
    <property type="match status" value="1"/>
</dbReference>
<keyword evidence="5" id="KW-1185">Reference proteome</keyword>
<proteinExistence type="predicted"/>
<evidence type="ECO:0000313" key="4">
    <source>
        <dbReference type="EMBL" id="RKT01536.1"/>
    </source>
</evidence>
<dbReference type="SMART" id="SM00060">
    <property type="entry name" value="FN3"/>
    <property type="match status" value="1"/>
</dbReference>
<dbReference type="Proteomes" id="UP000272428">
    <property type="component" value="Unassembled WGS sequence"/>
</dbReference>
<dbReference type="InterPro" id="IPR026444">
    <property type="entry name" value="Secre_tail"/>
</dbReference>
<dbReference type="SUPFAM" id="SSF49265">
    <property type="entry name" value="Fibronectin type III"/>
    <property type="match status" value="1"/>
</dbReference>
<dbReference type="EMBL" id="RBXB01000001">
    <property type="protein sequence ID" value="RKT01536.1"/>
    <property type="molecule type" value="Genomic_DNA"/>
</dbReference>
<dbReference type="Pfam" id="PF00041">
    <property type="entry name" value="fn3"/>
    <property type="match status" value="1"/>
</dbReference>
<dbReference type="OrthoDB" id="1652165at2"/>
<sequence>MMKKKFFLLLFLLIISFYKSNNLSDIYLLPPSNIKVTNITPTSATVSWDPVFGTGYVVSYNIVGNPGSGGTNYTSNSSITITGLTQCKNYEVTVSNAQAGAGPSAAVFFTTSMLYCMDNSITPATPNIYISNVTVNATGLPVMVSNSTATSYFTNYRTDPMRKVKLAIGNTNNTISITKAGSYINTPTTLKVWIDYNGDRSFDSSSGELIFNSINDTNPTITTTFDIPSQVFLGPCKVIMRVISSTSQYIGSCGAPGEIEDYEVEFVDPSSLIVEENEKNNEIIVYPNPCSDVLNILGVSSDTEFEIYNIAGQKISKGQILDYKVNVHNLIKGTYFIQINDKKNTTRLKFIKN</sequence>
<dbReference type="PANTHER" id="PTHR46708:SF2">
    <property type="entry name" value="FIBRONECTIN TYPE-III DOMAIN-CONTAINING PROTEIN"/>
    <property type="match status" value="1"/>
</dbReference>
<dbReference type="Pfam" id="PF20009">
    <property type="entry name" value="GEVED"/>
    <property type="match status" value="1"/>
</dbReference>
<dbReference type="InterPro" id="IPR013783">
    <property type="entry name" value="Ig-like_fold"/>
</dbReference>
<dbReference type="Gene3D" id="2.60.40.10">
    <property type="entry name" value="Immunoglobulins"/>
    <property type="match status" value="1"/>
</dbReference>
<dbReference type="RefSeq" id="WP_121460440.1">
    <property type="nucleotide sequence ID" value="NZ_RBXB01000001.1"/>
</dbReference>
<dbReference type="PANTHER" id="PTHR46708">
    <property type="entry name" value="TENASCIN"/>
    <property type="match status" value="1"/>
</dbReference>
<protein>
    <submittedName>
        <fullName evidence="4">Putative secreted protein (Por secretion system target)</fullName>
    </submittedName>
</protein>
<dbReference type="Pfam" id="PF18962">
    <property type="entry name" value="Por_Secre_tail"/>
    <property type="match status" value="1"/>
</dbReference>
<evidence type="ECO:0000256" key="1">
    <source>
        <dbReference type="ARBA" id="ARBA00022729"/>
    </source>
</evidence>
<organism evidence="4 5">
    <name type="scientific">Chryseobacterium defluvii</name>
    <dbReference type="NCBI Taxonomy" id="160396"/>
    <lineage>
        <taxon>Bacteria</taxon>
        <taxon>Pseudomonadati</taxon>
        <taxon>Bacteroidota</taxon>
        <taxon>Flavobacteriia</taxon>
        <taxon>Flavobacteriales</taxon>
        <taxon>Weeksellaceae</taxon>
        <taxon>Chryseobacterium group</taxon>
        <taxon>Chryseobacterium</taxon>
    </lineage>
</organism>
<evidence type="ECO:0000256" key="2">
    <source>
        <dbReference type="ARBA" id="ARBA00022737"/>
    </source>
</evidence>
<dbReference type="InterPro" id="IPR036116">
    <property type="entry name" value="FN3_sf"/>
</dbReference>